<protein>
    <submittedName>
        <fullName evidence="1">Uncharacterized protein</fullName>
    </submittedName>
</protein>
<name>A0AA88P4K2_9TELE</name>
<comment type="caution">
    <text evidence="1">The sequence shown here is derived from an EMBL/GenBank/DDBJ whole genome shotgun (WGS) entry which is preliminary data.</text>
</comment>
<reference evidence="1" key="1">
    <citation type="submission" date="2023-08" db="EMBL/GenBank/DDBJ databases">
        <title>Chromosome-level Genome Assembly of mud carp (Cirrhinus molitorella).</title>
        <authorList>
            <person name="Liu H."/>
        </authorList>
    </citation>
    <scope>NUCLEOTIDE SEQUENCE</scope>
    <source>
        <strain evidence="1">Prfri</strain>
        <tissue evidence="1">Muscle</tissue>
    </source>
</reference>
<sequence length="161" mass="18116">MHDCNTAHNNEESRRGGPDKAFGMFLSTHLQNSIRGCAKQEWQMASKWTVQIVRSRLRSARSIRGEIIEMRYATSREGDGSPLLWQRSRLSFQHHGQRPANISTTDSAADPPSVRAPGLDVRSVERHRMPAKSHLSRTVCGSEGESYKLKVPDDWANSTCL</sequence>
<evidence type="ECO:0000313" key="2">
    <source>
        <dbReference type="Proteomes" id="UP001187343"/>
    </source>
</evidence>
<dbReference type="EMBL" id="JAUYZG010000022">
    <property type="protein sequence ID" value="KAK2872815.1"/>
    <property type="molecule type" value="Genomic_DNA"/>
</dbReference>
<accession>A0AA88P4K2</accession>
<dbReference type="AlphaFoldDB" id="A0AA88P4K2"/>
<dbReference type="Proteomes" id="UP001187343">
    <property type="component" value="Unassembled WGS sequence"/>
</dbReference>
<keyword evidence="2" id="KW-1185">Reference proteome</keyword>
<proteinExistence type="predicted"/>
<evidence type="ECO:0000313" key="1">
    <source>
        <dbReference type="EMBL" id="KAK2872815.1"/>
    </source>
</evidence>
<organism evidence="1 2">
    <name type="scientific">Cirrhinus molitorella</name>
    <name type="common">mud carp</name>
    <dbReference type="NCBI Taxonomy" id="172907"/>
    <lineage>
        <taxon>Eukaryota</taxon>
        <taxon>Metazoa</taxon>
        <taxon>Chordata</taxon>
        <taxon>Craniata</taxon>
        <taxon>Vertebrata</taxon>
        <taxon>Euteleostomi</taxon>
        <taxon>Actinopterygii</taxon>
        <taxon>Neopterygii</taxon>
        <taxon>Teleostei</taxon>
        <taxon>Ostariophysi</taxon>
        <taxon>Cypriniformes</taxon>
        <taxon>Cyprinidae</taxon>
        <taxon>Labeoninae</taxon>
        <taxon>Labeonini</taxon>
        <taxon>Cirrhinus</taxon>
    </lineage>
</organism>
<gene>
    <name evidence="1" type="ORF">Q8A67_022712</name>
</gene>